<dbReference type="Proteomes" id="UP000789860">
    <property type="component" value="Unassembled WGS sequence"/>
</dbReference>
<gene>
    <name evidence="1" type="ORF">SCALOS_LOCUS1891</name>
</gene>
<reference evidence="1" key="1">
    <citation type="submission" date="2021-06" db="EMBL/GenBank/DDBJ databases">
        <authorList>
            <person name="Kallberg Y."/>
            <person name="Tangrot J."/>
            <person name="Rosling A."/>
        </authorList>
    </citation>
    <scope>NUCLEOTIDE SEQUENCE</scope>
    <source>
        <strain evidence="1">AU212A</strain>
    </source>
</reference>
<feature type="non-terminal residue" evidence="1">
    <location>
        <position position="1"/>
    </location>
</feature>
<protein>
    <submittedName>
        <fullName evidence="1">10788_t:CDS:1</fullName>
    </submittedName>
</protein>
<name>A0ACA9KDR9_9GLOM</name>
<comment type="caution">
    <text evidence="1">The sequence shown here is derived from an EMBL/GenBank/DDBJ whole genome shotgun (WGS) entry which is preliminary data.</text>
</comment>
<organism evidence="1 2">
    <name type="scientific">Scutellospora calospora</name>
    <dbReference type="NCBI Taxonomy" id="85575"/>
    <lineage>
        <taxon>Eukaryota</taxon>
        <taxon>Fungi</taxon>
        <taxon>Fungi incertae sedis</taxon>
        <taxon>Mucoromycota</taxon>
        <taxon>Glomeromycotina</taxon>
        <taxon>Glomeromycetes</taxon>
        <taxon>Diversisporales</taxon>
        <taxon>Gigasporaceae</taxon>
        <taxon>Scutellospora</taxon>
    </lineage>
</organism>
<proteinExistence type="predicted"/>
<keyword evidence="2" id="KW-1185">Reference proteome</keyword>
<evidence type="ECO:0000313" key="1">
    <source>
        <dbReference type="EMBL" id="CAG8467699.1"/>
    </source>
</evidence>
<evidence type="ECO:0000313" key="2">
    <source>
        <dbReference type="Proteomes" id="UP000789860"/>
    </source>
</evidence>
<accession>A0ACA9KDR9</accession>
<dbReference type="EMBL" id="CAJVPM010001487">
    <property type="protein sequence ID" value="CAG8467699.1"/>
    <property type="molecule type" value="Genomic_DNA"/>
</dbReference>
<sequence>QSSRCNRRVLANFLCKCLGGDFADFSRPPIPSCVVRISTLLSFFYIIVCGGGSIVDNENPNHKFDLSNIPITIPHSIYFVTVTRQLKNVGDFIHFGAETIQYNSVTGNSDIKIDMTSEKMIIEATDIDYLRTSSINIGESESSHSTISDTLLIIDIIDDDIDSTITKAPQDQYGSFRKSVDPVNANIEAIPSYNNKEYHTIDANIKAGPSNNNKKYNTTIKDYLSDEKQFDHKNSQPTRKEIAKEALAEFQDIVDLNELYELPSPLELTDPLFEINFDYNHSYITTSHLNILLDVLEWANFYRLPNNTIETDVESDDRSDTEKQVDHNLTCGSFIISSYNSKLTAINLHVDYQFQNRCVPGYDAIDGLDFSDDNDNLAMNNAPNNTIHRLDPEVVIRSGLKNNKTVDFAMNFLRIRGRFSIKKFSSLDNDNINFTENFESEAIRSSDDINSILKKDINLIHSLINLWHNNHENAHLNITITENSDTLETFILDLNNEQKMAYYLFCKHHQKNNQLSKNKPSQLLFYLTSASGTSKFRVIHAICSYFEYTSQSNILIVLAPTSIAAINICESTIHSACRFSFDESLNTRSNLSKEKYAIIDETSMIGQNLLSRFHTFTKKIKASDDSTPFAGINILFAGNFMQLLPVLDKALYMSEKITYFSPPVENETSKNDPFYASILKNMHHSNITEIQLELNLEAVKEHAYDNNQFIIYSCVMDSYNRKILTRNNHIKFLSVSNIKENILCRILSLSINMKVVLTVNICTNDNMANGLLEIFQQIVYDQNSIDYSSSRKNNIVLKGPPKYVIVELTDKESGTYKTLPSNYVPIYSIKCACVYTIWRHNRSMIHRNFQHFQLPLASAYTFTDFKSQGYTLQKTIVNLSGRHANNSAYIMLSRTQS</sequence>